<feature type="compositionally biased region" description="Low complexity" evidence="1">
    <location>
        <begin position="97"/>
        <end position="111"/>
    </location>
</feature>
<feature type="compositionally biased region" description="Gly residues" evidence="1">
    <location>
        <begin position="29"/>
        <end position="38"/>
    </location>
</feature>
<organism evidence="2">
    <name type="scientific">uncultured Mycobacteriales bacterium</name>
    <dbReference type="NCBI Taxonomy" id="581187"/>
    <lineage>
        <taxon>Bacteria</taxon>
        <taxon>Bacillati</taxon>
        <taxon>Actinomycetota</taxon>
        <taxon>Actinomycetes</taxon>
        <taxon>Mycobacteriales</taxon>
        <taxon>environmental samples</taxon>
    </lineage>
</organism>
<feature type="compositionally biased region" description="Basic and acidic residues" evidence="1">
    <location>
        <begin position="301"/>
        <end position="311"/>
    </location>
</feature>
<dbReference type="EMBL" id="CADCTP010000418">
    <property type="protein sequence ID" value="CAA9290872.1"/>
    <property type="molecule type" value="Genomic_DNA"/>
</dbReference>
<feature type="compositionally biased region" description="Basic residues" evidence="1">
    <location>
        <begin position="219"/>
        <end position="230"/>
    </location>
</feature>
<feature type="compositionally biased region" description="Basic residues" evidence="1">
    <location>
        <begin position="117"/>
        <end position="132"/>
    </location>
</feature>
<dbReference type="AlphaFoldDB" id="A0A6J4JY86"/>
<feature type="compositionally biased region" description="Basic residues" evidence="1">
    <location>
        <begin position="312"/>
        <end position="322"/>
    </location>
</feature>
<feature type="compositionally biased region" description="Basic and acidic residues" evidence="1">
    <location>
        <begin position="1"/>
        <end position="13"/>
    </location>
</feature>
<feature type="compositionally biased region" description="Basic residues" evidence="1">
    <location>
        <begin position="239"/>
        <end position="248"/>
    </location>
</feature>
<feature type="non-terminal residue" evidence="2">
    <location>
        <position position="1"/>
    </location>
</feature>
<reference evidence="2" key="1">
    <citation type="submission" date="2020-02" db="EMBL/GenBank/DDBJ databases">
        <authorList>
            <person name="Meier V. D."/>
        </authorList>
    </citation>
    <scope>NUCLEOTIDE SEQUENCE</scope>
    <source>
        <strain evidence="2">AVDCRST_MAG41</strain>
    </source>
</reference>
<proteinExistence type="predicted"/>
<feature type="compositionally biased region" description="Basic and acidic residues" evidence="1">
    <location>
        <begin position="58"/>
        <end position="72"/>
    </location>
</feature>
<feature type="region of interest" description="Disordered" evidence="1">
    <location>
        <begin position="1"/>
        <end position="322"/>
    </location>
</feature>
<feature type="non-terminal residue" evidence="2">
    <location>
        <position position="322"/>
    </location>
</feature>
<evidence type="ECO:0000256" key="1">
    <source>
        <dbReference type="SAM" id="MobiDB-lite"/>
    </source>
</evidence>
<feature type="compositionally biased region" description="Basic and acidic residues" evidence="1">
    <location>
        <begin position="163"/>
        <end position="174"/>
    </location>
</feature>
<evidence type="ECO:0000313" key="2">
    <source>
        <dbReference type="EMBL" id="CAA9290872.1"/>
    </source>
</evidence>
<gene>
    <name evidence="2" type="ORF">AVDCRST_MAG41-4341</name>
</gene>
<sequence length="322" mass="33884">GRHRAGADAERPGGRGHPGLRRGRALRGAGRGPAGGRPGQHARRGRDPAAGGRPHHGQPGDRDHRAGHRGAEVVHLPRPGGGADRAAHGRGGRRRAGQQPRRGLRPGRPAGHPGGRPGRRPPRRRHRRRRGPGVRAALRRCPGPQRRAAGRQPGPGPDAGGVDGRRDDPGDRLGVRRPAAHRGPGGPGAGRDRRGLPALGRGGAELPERGPAGAGRPAGRGRRRRGRRHPLPPAAGQRLPRRHLRRVRAGQLPLVAGRGVQQRHRGAAADLPRPAGRPGGAGPGPDRPARRAGAGHRRHRGPDPAEVDRPARLRRPGRPPGL</sequence>
<name>A0A6J4JY86_9ACTN</name>
<protein>
    <submittedName>
        <fullName evidence="2">CapA protein</fullName>
    </submittedName>
</protein>
<accession>A0A6J4JY86</accession>